<proteinExistence type="inferred from homology"/>
<dbReference type="PANTHER" id="PTHR24161:SF85">
    <property type="entry name" value="PALMITOYLTRANSFERASE HIP14"/>
    <property type="match status" value="1"/>
</dbReference>
<protein>
    <recommendedName>
        <fullName evidence="8">Palmitoyltransferase</fullName>
        <ecNumber evidence="8">2.3.1.225</ecNumber>
    </recommendedName>
</protein>
<keyword evidence="5 7" id="KW-0040">ANK repeat</keyword>
<feature type="transmembrane region" description="Helical" evidence="8">
    <location>
        <begin position="387"/>
        <end position="409"/>
    </location>
</feature>
<evidence type="ECO:0000256" key="4">
    <source>
        <dbReference type="ARBA" id="ARBA00022989"/>
    </source>
</evidence>
<dbReference type="PANTHER" id="PTHR24161">
    <property type="entry name" value="ANK_REP_REGION DOMAIN-CONTAINING PROTEIN-RELATED"/>
    <property type="match status" value="1"/>
</dbReference>
<evidence type="ECO:0000256" key="5">
    <source>
        <dbReference type="ARBA" id="ARBA00023043"/>
    </source>
</evidence>
<evidence type="ECO:0000259" key="9">
    <source>
        <dbReference type="Pfam" id="PF01529"/>
    </source>
</evidence>
<dbReference type="GO" id="GO:0019706">
    <property type="term" value="F:protein-cysteine S-palmitoyltransferase activity"/>
    <property type="evidence" value="ECO:0007669"/>
    <property type="project" value="UniProtKB-EC"/>
</dbReference>
<dbReference type="PROSITE" id="PS50297">
    <property type="entry name" value="ANK_REP_REGION"/>
    <property type="match status" value="3"/>
</dbReference>
<sequence length="552" mass="62933">MSEIADPLEELSQATVTLDPIRYYNTLNSFPGDIWDMLSTESNNIFHEIALSVIREQKLLEFLDQAVLFIKNKYPDNYAEVFKRLLNHKDNDEGRTPLHIAIMAGRRNLTYCYLKLGADCTIVDSKGKGVIHLAASAGQLALIARFHKEFKIPLDIKDNDGRTALHTAAFEGQEQSSTALIAWSQDMNEQDNEGNTPLHLSTLAKSYRIIRHLLMRGASREIRNNEGFTALNLAEQHGASIQIREALSSQSWFANFNPIGTPLKPVANSYAAFCVFLFVFVGRWASIFLFVIPHLEFWFGVAFCVSFVANFILFQIASNTNPGYAERDPKMNIFRLYETYNGDFVCAYCEVRRSYQIKHCQHCNRCVKKFDHHCPWIHNCVGKNNHFSFFLFLLVIETDFLYTFIIGILDELEIVQGDGLYHEIFENEPWHSCGETVSFIVGIISGVLFLLVLPLFYVQLVNVIKNTTTHQRFAYNKTKDVKGRESRVSADSDTSSMLLANEDNEITHLTGRLSPISDSEVSVQETTTKCFCFKKKSIVDWQKLNEEESNKG</sequence>
<organism evidence="10 11">
    <name type="scientific">Blepharisma stoltei</name>
    <dbReference type="NCBI Taxonomy" id="1481888"/>
    <lineage>
        <taxon>Eukaryota</taxon>
        <taxon>Sar</taxon>
        <taxon>Alveolata</taxon>
        <taxon>Ciliophora</taxon>
        <taxon>Postciliodesmatophora</taxon>
        <taxon>Heterotrichea</taxon>
        <taxon>Heterotrichida</taxon>
        <taxon>Blepharismidae</taxon>
        <taxon>Blepharisma</taxon>
    </lineage>
</organism>
<dbReference type="SUPFAM" id="SSF48403">
    <property type="entry name" value="Ankyrin repeat"/>
    <property type="match status" value="1"/>
</dbReference>
<comment type="subcellular location">
    <subcellularLocation>
        <location evidence="1">Membrane</location>
        <topology evidence="1">Multi-pass membrane protein</topology>
    </subcellularLocation>
</comment>
<keyword evidence="6 8" id="KW-0472">Membrane</keyword>
<dbReference type="PROSITE" id="PS50216">
    <property type="entry name" value="DHHC"/>
    <property type="match status" value="1"/>
</dbReference>
<keyword evidence="8" id="KW-0012">Acyltransferase</keyword>
<comment type="domain">
    <text evidence="8">The DHHC domain is required for palmitoyltransferase activity.</text>
</comment>
<dbReference type="Pfam" id="PF00023">
    <property type="entry name" value="Ank"/>
    <property type="match status" value="1"/>
</dbReference>
<comment type="similarity">
    <text evidence="8">Belongs to the DHHC palmitoyltransferase family.</text>
</comment>
<dbReference type="Pfam" id="PF01529">
    <property type="entry name" value="DHHC"/>
    <property type="match status" value="1"/>
</dbReference>
<dbReference type="InterPro" id="IPR036770">
    <property type="entry name" value="Ankyrin_rpt-contain_sf"/>
</dbReference>
<feature type="domain" description="Palmitoyltransferase DHHC" evidence="9">
    <location>
        <begin position="344"/>
        <end position="474"/>
    </location>
</feature>
<keyword evidence="3" id="KW-0677">Repeat</keyword>
<dbReference type="SMART" id="SM00248">
    <property type="entry name" value="ANK"/>
    <property type="match status" value="4"/>
</dbReference>
<comment type="catalytic activity">
    <reaction evidence="8">
        <text>L-cysteinyl-[protein] + hexadecanoyl-CoA = S-hexadecanoyl-L-cysteinyl-[protein] + CoA</text>
        <dbReference type="Rhea" id="RHEA:36683"/>
        <dbReference type="Rhea" id="RHEA-COMP:10131"/>
        <dbReference type="Rhea" id="RHEA-COMP:11032"/>
        <dbReference type="ChEBI" id="CHEBI:29950"/>
        <dbReference type="ChEBI" id="CHEBI:57287"/>
        <dbReference type="ChEBI" id="CHEBI:57379"/>
        <dbReference type="ChEBI" id="CHEBI:74151"/>
        <dbReference type="EC" id="2.3.1.225"/>
    </reaction>
</comment>
<evidence type="ECO:0000256" key="3">
    <source>
        <dbReference type="ARBA" id="ARBA00022737"/>
    </source>
</evidence>
<accession>A0AAU9I4B3</accession>
<keyword evidence="2 8" id="KW-0812">Transmembrane</keyword>
<evidence type="ECO:0000256" key="8">
    <source>
        <dbReference type="RuleBase" id="RU079119"/>
    </source>
</evidence>
<keyword evidence="11" id="KW-1185">Reference proteome</keyword>
<name>A0AAU9I4B3_9CILI</name>
<gene>
    <name evidence="10" type="ORF">BSTOLATCC_MIC134</name>
</gene>
<keyword evidence="8" id="KW-0808">Transferase</keyword>
<dbReference type="InterPro" id="IPR001594">
    <property type="entry name" value="Palmitoyltrfase_DHHC"/>
</dbReference>
<dbReference type="Gene3D" id="1.25.40.20">
    <property type="entry name" value="Ankyrin repeat-containing domain"/>
    <property type="match status" value="1"/>
</dbReference>
<feature type="transmembrane region" description="Helical" evidence="8">
    <location>
        <begin position="270"/>
        <end position="291"/>
    </location>
</feature>
<feature type="repeat" description="ANK" evidence="7">
    <location>
        <begin position="193"/>
        <end position="225"/>
    </location>
</feature>
<feature type="repeat" description="ANK" evidence="7">
    <location>
        <begin position="160"/>
        <end position="192"/>
    </location>
</feature>
<evidence type="ECO:0000256" key="2">
    <source>
        <dbReference type="ARBA" id="ARBA00022692"/>
    </source>
</evidence>
<dbReference type="PROSITE" id="PS50088">
    <property type="entry name" value="ANK_REPEAT"/>
    <property type="match status" value="3"/>
</dbReference>
<feature type="transmembrane region" description="Helical" evidence="8">
    <location>
        <begin position="437"/>
        <end position="458"/>
    </location>
</feature>
<feature type="repeat" description="ANK" evidence="7">
    <location>
        <begin position="93"/>
        <end position="125"/>
    </location>
</feature>
<dbReference type="EMBL" id="CAJZBQ010000001">
    <property type="protein sequence ID" value="CAG9309919.1"/>
    <property type="molecule type" value="Genomic_DNA"/>
</dbReference>
<evidence type="ECO:0000313" key="10">
    <source>
        <dbReference type="EMBL" id="CAG9309919.1"/>
    </source>
</evidence>
<dbReference type="Proteomes" id="UP001162131">
    <property type="component" value="Unassembled WGS sequence"/>
</dbReference>
<dbReference type="InterPro" id="IPR002110">
    <property type="entry name" value="Ankyrin_rpt"/>
</dbReference>
<dbReference type="AlphaFoldDB" id="A0AAU9I4B3"/>
<evidence type="ECO:0000313" key="11">
    <source>
        <dbReference type="Proteomes" id="UP001162131"/>
    </source>
</evidence>
<comment type="caution">
    <text evidence="10">The sequence shown here is derived from an EMBL/GenBank/DDBJ whole genome shotgun (WGS) entry which is preliminary data.</text>
</comment>
<keyword evidence="4 8" id="KW-1133">Transmembrane helix</keyword>
<evidence type="ECO:0000256" key="1">
    <source>
        <dbReference type="ARBA" id="ARBA00004141"/>
    </source>
</evidence>
<evidence type="ECO:0000256" key="7">
    <source>
        <dbReference type="PROSITE-ProRule" id="PRU00023"/>
    </source>
</evidence>
<reference evidence="10" key="1">
    <citation type="submission" date="2021-09" db="EMBL/GenBank/DDBJ databases">
        <authorList>
            <consortium name="AG Swart"/>
            <person name="Singh M."/>
            <person name="Singh A."/>
            <person name="Seah K."/>
            <person name="Emmerich C."/>
        </authorList>
    </citation>
    <scope>NUCLEOTIDE SEQUENCE</scope>
    <source>
        <strain evidence="10">ATCC30299</strain>
    </source>
</reference>
<dbReference type="EC" id="2.3.1.225" evidence="8"/>
<evidence type="ECO:0000256" key="6">
    <source>
        <dbReference type="ARBA" id="ARBA00023136"/>
    </source>
</evidence>
<feature type="transmembrane region" description="Helical" evidence="8">
    <location>
        <begin position="297"/>
        <end position="317"/>
    </location>
</feature>
<dbReference type="Pfam" id="PF12796">
    <property type="entry name" value="Ank_2"/>
    <property type="match status" value="1"/>
</dbReference>
<dbReference type="GO" id="GO:0016020">
    <property type="term" value="C:membrane"/>
    <property type="evidence" value="ECO:0007669"/>
    <property type="project" value="UniProtKB-SubCell"/>
</dbReference>